<feature type="domain" description="Flagellin N-terminal" evidence="6">
    <location>
        <begin position="3"/>
        <end position="140"/>
    </location>
</feature>
<evidence type="ECO:0000256" key="2">
    <source>
        <dbReference type="ARBA" id="ARBA00020110"/>
    </source>
</evidence>
<evidence type="ECO:0000256" key="5">
    <source>
        <dbReference type="SAM" id="Coils"/>
    </source>
</evidence>
<dbReference type="InterPro" id="IPR001492">
    <property type="entry name" value="Flagellin"/>
</dbReference>
<dbReference type="InterPro" id="IPR046358">
    <property type="entry name" value="Flagellin_C"/>
</dbReference>
<keyword evidence="8" id="KW-0969">Cilium</keyword>
<dbReference type="EMBL" id="JBBMER010000004">
    <property type="protein sequence ID" value="MEQ2379750.1"/>
    <property type="molecule type" value="Genomic_DNA"/>
</dbReference>
<dbReference type="Gene3D" id="6.10.10.10">
    <property type="entry name" value="Flagellar export chaperone, C-terminal domain"/>
    <property type="match status" value="1"/>
</dbReference>
<protein>
    <recommendedName>
        <fullName evidence="2 4">Flagellin</fullName>
    </recommendedName>
</protein>
<organism evidence="8 9">
    <name type="scientific">[Lactobacillus] rogosae</name>
    <dbReference type="NCBI Taxonomy" id="706562"/>
    <lineage>
        <taxon>Bacteria</taxon>
        <taxon>Bacillati</taxon>
        <taxon>Bacillota</taxon>
        <taxon>Clostridia</taxon>
        <taxon>Lachnospirales</taxon>
        <taxon>Lachnospiraceae</taxon>
        <taxon>Lachnospira</taxon>
    </lineage>
</organism>
<name>A0ABV1BXI0_9FIRM</name>
<dbReference type="Gene3D" id="3.30.70.2120">
    <property type="match status" value="1"/>
</dbReference>
<evidence type="ECO:0000256" key="3">
    <source>
        <dbReference type="ARBA" id="ARBA00023143"/>
    </source>
</evidence>
<gene>
    <name evidence="8" type="ORF">WMO14_07635</name>
</gene>
<feature type="domain" description="Flagellin C-terminal" evidence="7">
    <location>
        <begin position="412"/>
        <end position="496"/>
    </location>
</feature>
<dbReference type="PRINTS" id="PR00207">
    <property type="entry name" value="FLAGELLIN"/>
</dbReference>
<keyword evidence="3 4" id="KW-0975">Bacterial flagellum</keyword>
<comment type="function">
    <text evidence="4">Flagellin is the subunit protein which polymerizes to form the filaments of bacterial flagella.</text>
</comment>
<feature type="coiled-coil region" evidence="5">
    <location>
        <begin position="435"/>
        <end position="462"/>
    </location>
</feature>
<sequence>MVVQHNMSAMNANRMLSGVSSAQSKSTEKLSSGYRINRAADDAAGLSISEKMRGQIRGLNQASTNAQDGISLIQTAEGALNESHSILQRMRELAVQASNGTETDDDREAVQNEIEQLQSELTRISDTTEFNTMKLLDGSQSGSKVEASVSKSSANLLTTEKATTGESTAAAITPAGDGKESSYSVTVMDKNGNASTTTVKFTGGADENADGASIVKALKETDLADTFDISYDTTNKQIKFTSKEEGVSSNVVLTQQGTAAAKAATVIAGTDAYSKLSKDYKAYDGTGNIEDAIFTVNGQKFAYVTDATKLGDDYKDVNYIETAAATIKPAEADSMAKLINSKTGISAEADANGNISLKAGTSNTGNGITLQIGANEGQTMSFTLDDMSADALGVGGKAVDLSSQESAKTATTTIDAAIKKVSAARGKMGAVQNRLEHTINNLDTASENLQTAESRIRDTDMAEEMVNYSKNNILAQAGQSMLAQANQSNQGVLTLLQ</sequence>
<dbReference type="PANTHER" id="PTHR42792">
    <property type="entry name" value="FLAGELLIN"/>
    <property type="match status" value="1"/>
</dbReference>
<dbReference type="Gene3D" id="1.20.1330.10">
    <property type="entry name" value="f41 fragment of flagellin, N-terminal domain"/>
    <property type="match status" value="2"/>
</dbReference>
<reference evidence="8 9" key="1">
    <citation type="submission" date="2024-03" db="EMBL/GenBank/DDBJ databases">
        <title>Human intestinal bacterial collection.</title>
        <authorList>
            <person name="Pauvert C."/>
            <person name="Hitch T.C.A."/>
            <person name="Clavel T."/>
        </authorList>
    </citation>
    <scope>NUCLEOTIDE SEQUENCE [LARGE SCALE GENOMIC DNA]</scope>
    <source>
        <strain evidence="8 9">CLA-AA-H255</strain>
    </source>
</reference>
<dbReference type="PANTHER" id="PTHR42792:SF2">
    <property type="entry name" value="FLAGELLIN"/>
    <property type="match status" value="1"/>
</dbReference>
<keyword evidence="8" id="KW-0966">Cell projection</keyword>
<dbReference type="InterPro" id="IPR042187">
    <property type="entry name" value="Flagellin_C_sub2"/>
</dbReference>
<accession>A0ABV1BXI0</accession>
<dbReference type="InterPro" id="IPR001029">
    <property type="entry name" value="Flagellin_N"/>
</dbReference>
<dbReference type="RefSeq" id="WP_349153599.1">
    <property type="nucleotide sequence ID" value="NZ_JBBMER010000004.1"/>
</dbReference>
<evidence type="ECO:0000256" key="4">
    <source>
        <dbReference type="RuleBase" id="RU362073"/>
    </source>
</evidence>
<comment type="similarity">
    <text evidence="1 4">Belongs to the bacterial flagellin family.</text>
</comment>
<evidence type="ECO:0000313" key="8">
    <source>
        <dbReference type="EMBL" id="MEQ2379750.1"/>
    </source>
</evidence>
<proteinExistence type="inferred from homology"/>
<keyword evidence="8" id="KW-0282">Flagellum</keyword>
<comment type="caution">
    <text evidence="8">The sequence shown here is derived from an EMBL/GenBank/DDBJ whole genome shotgun (WGS) entry which is preliminary data.</text>
</comment>
<evidence type="ECO:0000313" key="9">
    <source>
        <dbReference type="Proteomes" id="UP001442364"/>
    </source>
</evidence>
<feature type="coiled-coil region" evidence="5">
    <location>
        <begin position="100"/>
        <end position="127"/>
    </location>
</feature>
<dbReference type="Proteomes" id="UP001442364">
    <property type="component" value="Unassembled WGS sequence"/>
</dbReference>
<evidence type="ECO:0000259" key="6">
    <source>
        <dbReference type="Pfam" id="PF00669"/>
    </source>
</evidence>
<evidence type="ECO:0000259" key="7">
    <source>
        <dbReference type="Pfam" id="PF00700"/>
    </source>
</evidence>
<keyword evidence="5" id="KW-0175">Coiled coil</keyword>
<evidence type="ECO:0000256" key="1">
    <source>
        <dbReference type="ARBA" id="ARBA00005709"/>
    </source>
</evidence>
<dbReference type="SUPFAM" id="SSF64518">
    <property type="entry name" value="Phase 1 flagellin"/>
    <property type="match status" value="1"/>
</dbReference>
<dbReference type="Pfam" id="PF00700">
    <property type="entry name" value="Flagellin_C"/>
    <property type="match status" value="1"/>
</dbReference>
<dbReference type="Pfam" id="PF00669">
    <property type="entry name" value="Flagellin_N"/>
    <property type="match status" value="1"/>
</dbReference>
<keyword evidence="9" id="KW-1185">Reference proteome</keyword>
<comment type="subcellular location">
    <subcellularLocation>
        <location evidence="4">Secreted</location>
    </subcellularLocation>
    <subcellularLocation>
        <location evidence="4">Bacterial flagellum</location>
    </subcellularLocation>
</comment>
<keyword evidence="4" id="KW-0964">Secreted</keyword>